<dbReference type="PANTHER" id="PTHR35404">
    <property type="entry name" value="TRANSPOSASE OF TN10"/>
    <property type="match status" value="1"/>
</dbReference>
<dbReference type="EMBL" id="FMWD01000010">
    <property type="protein sequence ID" value="SCZ65861.1"/>
    <property type="molecule type" value="Genomic_DNA"/>
</dbReference>
<sequence>MHATVVLDTCLTGRCQTMHAARYAVRKVAVGSALAQRYVTATALGRGITGEVREKHCIKRTDRLAGNEHLRQQAPVVYQEMAQWILSGTARPVSLCSLRLAVVPPVDCCSLRQAAITS</sequence>
<dbReference type="AlphaFoldDB" id="A0A1G5QX89"/>
<name>A0A1G5QX89_9GAMM</name>
<keyword evidence="2" id="KW-1185">Reference proteome</keyword>
<evidence type="ECO:0000313" key="1">
    <source>
        <dbReference type="EMBL" id="SCZ65861.1"/>
    </source>
</evidence>
<protein>
    <submittedName>
        <fullName evidence="1">Uncharacterized protein</fullName>
    </submittedName>
</protein>
<organism evidence="1 2">
    <name type="scientific">Thiohalomonas denitrificans</name>
    <dbReference type="NCBI Taxonomy" id="415747"/>
    <lineage>
        <taxon>Bacteria</taxon>
        <taxon>Pseudomonadati</taxon>
        <taxon>Pseudomonadota</taxon>
        <taxon>Gammaproteobacteria</taxon>
        <taxon>Thiohalomonadales</taxon>
        <taxon>Thiohalomonadaceae</taxon>
        <taxon>Thiohalomonas</taxon>
    </lineage>
</organism>
<gene>
    <name evidence="1" type="ORF">SAMN03097708_02891</name>
</gene>
<dbReference type="Proteomes" id="UP000199648">
    <property type="component" value="Unassembled WGS sequence"/>
</dbReference>
<reference evidence="1 2" key="1">
    <citation type="submission" date="2016-10" db="EMBL/GenBank/DDBJ databases">
        <authorList>
            <person name="de Groot N.N."/>
        </authorList>
    </citation>
    <scope>NUCLEOTIDE SEQUENCE [LARGE SCALE GENOMIC DNA]</scope>
    <source>
        <strain evidence="1 2">HLD2</strain>
    </source>
</reference>
<dbReference type="PANTHER" id="PTHR35404:SF8">
    <property type="entry name" value="TRANSPOSASE OF TN10"/>
    <property type="match status" value="1"/>
</dbReference>
<proteinExistence type="predicted"/>
<accession>A0A1G5QX89</accession>
<evidence type="ECO:0000313" key="2">
    <source>
        <dbReference type="Proteomes" id="UP000199648"/>
    </source>
</evidence>